<dbReference type="InterPro" id="IPR000182">
    <property type="entry name" value="GNAT_dom"/>
</dbReference>
<dbReference type="PANTHER" id="PTHR43877">
    <property type="entry name" value="AMINOALKYLPHOSPHONATE N-ACETYLTRANSFERASE-RELATED-RELATED"/>
    <property type="match status" value="1"/>
</dbReference>
<reference evidence="4 5" key="1">
    <citation type="submission" date="2020-06" db="EMBL/GenBank/DDBJ databases">
        <title>Genome sequence of Rhizobium sp strain ADMK78.</title>
        <authorList>
            <person name="Rahi P."/>
        </authorList>
    </citation>
    <scope>NUCLEOTIDE SEQUENCE [LARGE SCALE GENOMIC DNA]</scope>
    <source>
        <strain evidence="4 5">ADMK78</strain>
    </source>
</reference>
<feature type="domain" description="N-acetyltransferase" evidence="3">
    <location>
        <begin position="121"/>
        <end position="257"/>
    </location>
</feature>
<dbReference type="Proteomes" id="UP000308530">
    <property type="component" value="Chromosome"/>
</dbReference>
<dbReference type="PROSITE" id="PS51186">
    <property type="entry name" value="GNAT"/>
    <property type="match status" value="1"/>
</dbReference>
<evidence type="ECO:0000313" key="5">
    <source>
        <dbReference type="Proteomes" id="UP000308530"/>
    </source>
</evidence>
<dbReference type="Pfam" id="PF24553">
    <property type="entry name" value="Rv0428c_C"/>
    <property type="match status" value="1"/>
</dbReference>
<organism evidence="4 5">
    <name type="scientific">Peteryoungia desertarenae</name>
    <dbReference type="NCBI Taxonomy" id="1813451"/>
    <lineage>
        <taxon>Bacteria</taxon>
        <taxon>Pseudomonadati</taxon>
        <taxon>Pseudomonadota</taxon>
        <taxon>Alphaproteobacteria</taxon>
        <taxon>Hyphomicrobiales</taxon>
        <taxon>Rhizobiaceae</taxon>
        <taxon>Peteryoungia</taxon>
    </lineage>
</organism>
<name>A0ABX6QJ95_9HYPH</name>
<dbReference type="Gene3D" id="3.40.630.30">
    <property type="match status" value="1"/>
</dbReference>
<dbReference type="InterPro" id="IPR016181">
    <property type="entry name" value="Acyl_CoA_acyltransferase"/>
</dbReference>
<keyword evidence="2" id="KW-0012">Acyltransferase</keyword>
<evidence type="ECO:0000256" key="2">
    <source>
        <dbReference type="ARBA" id="ARBA00023315"/>
    </source>
</evidence>
<protein>
    <submittedName>
        <fullName evidence="4">GNAT family N-acetyltransferase</fullName>
    </submittedName>
</protein>
<dbReference type="InterPro" id="IPR050832">
    <property type="entry name" value="Bact_Acetyltransf"/>
</dbReference>
<dbReference type="EMBL" id="CP058350">
    <property type="protein sequence ID" value="QLF68547.1"/>
    <property type="molecule type" value="Genomic_DNA"/>
</dbReference>
<dbReference type="InterPro" id="IPR056935">
    <property type="entry name" value="Rv0428c-like_C"/>
</dbReference>
<sequence>MLAIVADQNLPLVRRLEAVGFRAWPTSSVQYDGSWQIRLSGGHPSKRLNCVVALDPSDSKDISLRLEKAGRKFEAHGRPLLVRETPLSPKALIEELKNDGWERFDETMTLTGDLSTLTLPDMLDHLPTHDIGRFVDADLAVHASDPSLKPALAEVISAIKPPTGLFLIEDPDSGPVASTLCVQDNDLAGIMSLAVRSGRRREGLGLEILTSALRWARVRGAKTAWLQVAADNTAALQLYGKLGFQVAYRYRYWRKGT</sequence>
<accession>A0ABX6QJ95</accession>
<dbReference type="CDD" id="cd04301">
    <property type="entry name" value="NAT_SF"/>
    <property type="match status" value="1"/>
</dbReference>
<gene>
    <name evidence="4" type="ORF">FE840_002725</name>
</gene>
<evidence type="ECO:0000313" key="4">
    <source>
        <dbReference type="EMBL" id="QLF68547.1"/>
    </source>
</evidence>
<proteinExistence type="predicted"/>
<keyword evidence="1" id="KW-0808">Transferase</keyword>
<keyword evidence="5" id="KW-1185">Reference proteome</keyword>
<evidence type="ECO:0000256" key="1">
    <source>
        <dbReference type="ARBA" id="ARBA00022679"/>
    </source>
</evidence>
<evidence type="ECO:0000259" key="3">
    <source>
        <dbReference type="PROSITE" id="PS51186"/>
    </source>
</evidence>
<dbReference type="SUPFAM" id="SSF55729">
    <property type="entry name" value="Acyl-CoA N-acyltransferases (Nat)"/>
    <property type="match status" value="1"/>
</dbReference>